<keyword evidence="1" id="KW-1133">Transmembrane helix</keyword>
<name>A0ABM3MNS6_GALME</name>
<gene>
    <name evidence="3" type="primary">LOC116413465</name>
</gene>
<protein>
    <submittedName>
        <fullName evidence="3">Uncharacterized protein LOC116413465</fullName>
    </submittedName>
</protein>
<sequence length="170" mass="18583">MCDVFPEFQTCCLIISLRLGMLFISVLCIMTGVTSLCAVEQNFNASFDNLKNITDIKKPEDVISRISNIISTGITTVSYLFMIGGLALFYGTISGDEGVVQIFVWLTFLGVVIAYLLITMIAVECVTQSKCLLSDMDWLSGSATLVFAASYLCVWVYFISVANSYVVLGA</sequence>
<feature type="transmembrane region" description="Helical" evidence="1">
    <location>
        <begin position="138"/>
        <end position="158"/>
    </location>
</feature>
<evidence type="ECO:0000256" key="1">
    <source>
        <dbReference type="SAM" id="Phobius"/>
    </source>
</evidence>
<dbReference type="Proteomes" id="UP001652740">
    <property type="component" value="Unplaced"/>
</dbReference>
<dbReference type="RefSeq" id="XP_052752820.1">
    <property type="nucleotide sequence ID" value="XM_052896860.1"/>
</dbReference>
<reference evidence="3" key="1">
    <citation type="submission" date="2025-08" db="UniProtKB">
        <authorList>
            <consortium name="RefSeq"/>
        </authorList>
    </citation>
    <scope>IDENTIFICATION</scope>
    <source>
        <tissue evidence="3">Whole larvae</tissue>
    </source>
</reference>
<feature type="transmembrane region" description="Helical" evidence="1">
    <location>
        <begin position="102"/>
        <end position="126"/>
    </location>
</feature>
<organism evidence="2 3">
    <name type="scientific">Galleria mellonella</name>
    <name type="common">Greater wax moth</name>
    <dbReference type="NCBI Taxonomy" id="7137"/>
    <lineage>
        <taxon>Eukaryota</taxon>
        <taxon>Metazoa</taxon>
        <taxon>Ecdysozoa</taxon>
        <taxon>Arthropoda</taxon>
        <taxon>Hexapoda</taxon>
        <taxon>Insecta</taxon>
        <taxon>Pterygota</taxon>
        <taxon>Neoptera</taxon>
        <taxon>Endopterygota</taxon>
        <taxon>Lepidoptera</taxon>
        <taxon>Glossata</taxon>
        <taxon>Ditrysia</taxon>
        <taxon>Pyraloidea</taxon>
        <taxon>Pyralidae</taxon>
        <taxon>Galleriinae</taxon>
        <taxon>Galleria</taxon>
    </lineage>
</organism>
<keyword evidence="1" id="KW-0472">Membrane</keyword>
<feature type="transmembrane region" description="Helical" evidence="1">
    <location>
        <begin position="20"/>
        <end position="39"/>
    </location>
</feature>
<keyword evidence="1" id="KW-0812">Transmembrane</keyword>
<keyword evidence="2" id="KW-1185">Reference proteome</keyword>
<evidence type="ECO:0000313" key="2">
    <source>
        <dbReference type="Proteomes" id="UP001652740"/>
    </source>
</evidence>
<accession>A0ABM3MNS6</accession>
<evidence type="ECO:0000313" key="3">
    <source>
        <dbReference type="RefSeq" id="XP_052752820.1"/>
    </source>
</evidence>
<dbReference type="GeneID" id="116413465"/>
<proteinExistence type="predicted"/>
<feature type="transmembrane region" description="Helical" evidence="1">
    <location>
        <begin position="66"/>
        <end position="90"/>
    </location>
</feature>